<gene>
    <name evidence="10" type="ORF">KP79_PYT03919</name>
</gene>
<name>A0A210PRG9_MIZYE</name>
<dbReference type="SUPFAM" id="SSF57535">
    <property type="entry name" value="Complement control module/SCR domain"/>
    <property type="match status" value="3"/>
</dbReference>
<dbReference type="InterPro" id="IPR000884">
    <property type="entry name" value="TSP1_rpt"/>
</dbReference>
<dbReference type="SMART" id="SM01411">
    <property type="entry name" value="Ephrin_rec_like"/>
    <property type="match status" value="3"/>
</dbReference>
<comment type="caution">
    <text evidence="10">The sequence shown here is derived from an EMBL/GenBank/DDBJ whole genome shotgun (WGS) entry which is preliminary data.</text>
</comment>
<dbReference type="PROSITE" id="PS00022">
    <property type="entry name" value="EGF_1"/>
    <property type="match status" value="2"/>
</dbReference>
<accession>A0A210PRG9</accession>
<proteinExistence type="predicted"/>
<dbReference type="SUPFAM" id="SSF57184">
    <property type="entry name" value="Growth factor receptor domain"/>
    <property type="match status" value="2"/>
</dbReference>
<feature type="region of interest" description="Disordered" evidence="5">
    <location>
        <begin position="78"/>
        <end position="97"/>
    </location>
</feature>
<keyword evidence="2 3" id="KW-1015">Disulfide bond</keyword>
<keyword evidence="1" id="KW-0677">Repeat</keyword>
<feature type="domain" description="Sushi" evidence="9">
    <location>
        <begin position="386"/>
        <end position="456"/>
    </location>
</feature>
<dbReference type="Pfam" id="PF00084">
    <property type="entry name" value="Sushi"/>
    <property type="match status" value="1"/>
</dbReference>
<dbReference type="InterPro" id="IPR043555">
    <property type="entry name" value="SRPX-like"/>
</dbReference>
<sequence length="1535" mass="165020">MDRCIFAVILVITIAFSYPSGTHGAFSDIQRRAKMFCSLAFFNDAEDTNCDVKGVSVEATDFVQSGTPKLRVKRGWLRRRRRRRYTPPPPPPNRPPTITCPTVNSEYSADSRTKVKTVTWGTATATDPENNPVTITQTHGWVSGSLFTEGHYSLGYIAKDSYGNADVCSEQFEIKVRRCTRMPPRPTNGEISCEPDWYDPLLGSTCSFSCDDGYSLAGSTLRTCQSDGTFDGIPAVCSKITCPDLPIPANGQATCIDGNNYKSVCMTSCPVQNGYGSVGTFILCRYDGSWSGSLQPCYDFRAPYFTECPPSPIKSYADKGQNSASVTWSSLNATDNSGDVTIVRTLGAAPGSEFSVGSHLISYVARDASGNQSPTTCSFTVVVEQLECDPPNGLFDDELLQVDCPGSEYTFGIECSLSCVRNYTIIGNTTLTCEREGTTTKASWDWGGGAQPECDDKCPVLTPPIDGALVCTTAANYYCRQSCNANSGYPRGTVAGQLFICTTDQLWDPPAVDDCTGRKVPDSNIISGEMHYFVGDCNDPAVQEGLRANFITVLEDLISDGWNSVCSSSGCSVDNVEVTCGALSGRKKKSLRGVLQVKSFEHSRYRRSSFVIKIDFSVTFPWQNGTSDDDLTANDNLLYDVMATLEEEAKKSGGLFEYGGLTPSPDIVTDPYPMITCPTGESPSYVGGGVNCEGCATGKYFDSVVGDCTVCPIGTYQDESHQTTCKACPTDMSTKDTGRKKIGDCFQVCGAGTYSNKGVIPCTKCAIGTYQSAKHRTACTSCDVAKTTVSRGAESSSACIAFDVIFGSPGTNIAFPSFTASLNAFSLMFWLKCPAGSVITPTIHLVNSIATAEVLKITDSQTLEMFGTAYTITLDNWKHVTITWEETTGQAKLLINGENNASVAVTGNIATAGTRVEITSNNGYIADCRLSGFRLMDTKRSDAQIKNDMQTCTPDATGAIYSMDNFKNQDGVILDTPSKCDVVDECAALPCGVHDCENLLNTYKCICMGGYTGVNCDTAPDFCLNNTCKNSAICQSQAWNYTCQCVGDFRGELCEENIVHGQWAKWSDWNRCTVTCSVSGSAGQQNRNRTCSDPPPGTDGNECSGSDQEVQACNLEQCPSCKPIELLLLGARKTITDHCETEGDYTRCNLTCETGYGFTSSTPPLEYYECGQNTSHEWNSRQLPSCGSIRRGRSITIRTSATYTDTLSCGSSTDTALQSSAGNAQCMLDSTCDVTVTTDTCGKRRRKRTTGTTVDMSFVFNLENIGDLNLTAFLESNIISAELQAYLNVLSESDDTADQINSTSEAFFNVVINGNTYTIDPDTFMIESQTTCDNGSIDDDGGCVECPTGTRQDGAWCVLCEVGTYQNESGQALCKQCPTGFTTEFVGMLLEENCSVNLETTTGTTSLSTSSATSTITTTTTATSTTTTPTTTTTTPTTTTTTTPTTTMPTTTTTTPTTTTTATTHTTTTTTPKTTPSLSTATTTPTTTTKTSIKRKFPPNVKQSEGKLKDKNILVIDICLKEKGTSVCVSGCFTG</sequence>
<dbReference type="Pfam" id="PF02494">
    <property type="entry name" value="HYR"/>
    <property type="match status" value="2"/>
</dbReference>
<dbReference type="InterPro" id="IPR009030">
    <property type="entry name" value="Growth_fac_rcpt_cys_sf"/>
</dbReference>
<reference evidence="10 11" key="1">
    <citation type="journal article" date="2017" name="Nat. Ecol. Evol.">
        <title>Scallop genome provides insights into evolution of bilaterian karyotype and development.</title>
        <authorList>
            <person name="Wang S."/>
            <person name="Zhang J."/>
            <person name="Jiao W."/>
            <person name="Li J."/>
            <person name="Xun X."/>
            <person name="Sun Y."/>
            <person name="Guo X."/>
            <person name="Huan P."/>
            <person name="Dong B."/>
            <person name="Zhang L."/>
            <person name="Hu X."/>
            <person name="Sun X."/>
            <person name="Wang J."/>
            <person name="Zhao C."/>
            <person name="Wang Y."/>
            <person name="Wang D."/>
            <person name="Huang X."/>
            <person name="Wang R."/>
            <person name="Lv J."/>
            <person name="Li Y."/>
            <person name="Zhang Z."/>
            <person name="Liu B."/>
            <person name="Lu W."/>
            <person name="Hui Y."/>
            <person name="Liang J."/>
            <person name="Zhou Z."/>
            <person name="Hou R."/>
            <person name="Li X."/>
            <person name="Liu Y."/>
            <person name="Li H."/>
            <person name="Ning X."/>
            <person name="Lin Y."/>
            <person name="Zhao L."/>
            <person name="Xing Q."/>
            <person name="Dou J."/>
            <person name="Li Y."/>
            <person name="Mao J."/>
            <person name="Guo H."/>
            <person name="Dou H."/>
            <person name="Li T."/>
            <person name="Mu C."/>
            <person name="Jiang W."/>
            <person name="Fu Q."/>
            <person name="Fu X."/>
            <person name="Miao Y."/>
            <person name="Liu J."/>
            <person name="Yu Q."/>
            <person name="Li R."/>
            <person name="Liao H."/>
            <person name="Li X."/>
            <person name="Kong Y."/>
            <person name="Jiang Z."/>
            <person name="Chourrout D."/>
            <person name="Li R."/>
            <person name="Bao Z."/>
        </authorList>
    </citation>
    <scope>NUCLEOTIDE SEQUENCE [LARGE SCALE GENOMIC DNA]</scope>
    <source>
        <strain evidence="10 11">PY_sf001</strain>
    </source>
</reference>
<dbReference type="PROSITE" id="PS50026">
    <property type="entry name" value="EGF_3"/>
    <property type="match status" value="2"/>
</dbReference>
<dbReference type="Gene3D" id="2.10.70.10">
    <property type="entry name" value="Complement Module, domain 1"/>
    <property type="match status" value="3"/>
</dbReference>
<dbReference type="InterPro" id="IPR000436">
    <property type="entry name" value="Sushi_SCR_CCP_dom"/>
</dbReference>
<evidence type="ECO:0000256" key="5">
    <source>
        <dbReference type="SAM" id="MobiDB-lite"/>
    </source>
</evidence>
<dbReference type="FunFam" id="2.10.50.10:FF:000018">
    <property type="entry name" value="Sushi, von Willebrand factor type A, EGF and pentraxin domain-containing 1"/>
    <property type="match status" value="1"/>
</dbReference>
<dbReference type="InterPro" id="IPR036383">
    <property type="entry name" value="TSP1_rpt_sf"/>
</dbReference>
<evidence type="ECO:0000256" key="2">
    <source>
        <dbReference type="ARBA" id="ARBA00023157"/>
    </source>
</evidence>
<keyword evidence="11" id="KW-1185">Reference proteome</keyword>
<evidence type="ECO:0000259" key="9">
    <source>
        <dbReference type="PROSITE" id="PS50923"/>
    </source>
</evidence>
<dbReference type="InterPro" id="IPR000152">
    <property type="entry name" value="EGF-type_Asp/Asn_hydroxyl_site"/>
</dbReference>
<evidence type="ECO:0000313" key="10">
    <source>
        <dbReference type="EMBL" id="OWF39081.1"/>
    </source>
</evidence>
<dbReference type="PROSITE" id="PS50825">
    <property type="entry name" value="HYR"/>
    <property type="match status" value="2"/>
</dbReference>
<dbReference type="InterPro" id="IPR035976">
    <property type="entry name" value="Sushi/SCR/CCP_sf"/>
</dbReference>
<feature type="domain" description="Sushi" evidence="9">
    <location>
        <begin position="177"/>
        <end position="239"/>
    </location>
</feature>
<feature type="compositionally biased region" description="Polar residues" evidence="5">
    <location>
        <begin position="1079"/>
        <end position="1091"/>
    </location>
</feature>
<dbReference type="GO" id="GO:0005509">
    <property type="term" value="F:calcium ion binding"/>
    <property type="evidence" value="ECO:0007669"/>
    <property type="project" value="InterPro"/>
</dbReference>
<protein>
    <submittedName>
        <fullName evidence="10">Sushi, von Willebrand factor type A, EGF and pentraxin domain-containing protein 1</fullName>
    </submittedName>
</protein>
<dbReference type="Pfam" id="PF00090">
    <property type="entry name" value="TSP_1"/>
    <property type="match status" value="1"/>
</dbReference>
<feature type="chain" id="PRO_5012103319" evidence="6">
    <location>
        <begin position="25"/>
        <end position="1535"/>
    </location>
</feature>
<dbReference type="STRING" id="6573.A0A210PRG9"/>
<dbReference type="CDD" id="cd00054">
    <property type="entry name" value="EGF_CA"/>
    <property type="match status" value="1"/>
</dbReference>
<dbReference type="Gene3D" id="2.60.120.200">
    <property type="match status" value="1"/>
</dbReference>
<feature type="domain" description="EGF-like" evidence="7">
    <location>
        <begin position="1019"/>
        <end position="1055"/>
    </location>
</feature>
<dbReference type="PANTHER" id="PTHR46343">
    <property type="entry name" value="HYR DOMAIN-CONTAINING PROTEIN"/>
    <property type="match status" value="1"/>
</dbReference>
<dbReference type="SMART" id="SM00209">
    <property type="entry name" value="TSP1"/>
    <property type="match status" value="1"/>
</dbReference>
<evidence type="ECO:0000259" key="8">
    <source>
        <dbReference type="PROSITE" id="PS50825"/>
    </source>
</evidence>
<evidence type="ECO:0000256" key="1">
    <source>
        <dbReference type="ARBA" id="ARBA00022737"/>
    </source>
</evidence>
<dbReference type="OrthoDB" id="6147614at2759"/>
<feature type="disulfide bond" evidence="3">
    <location>
        <begin position="986"/>
        <end position="996"/>
    </location>
</feature>
<feature type="signal peptide" evidence="6">
    <location>
        <begin position="1"/>
        <end position="24"/>
    </location>
</feature>
<feature type="disulfide bond" evidence="4">
    <location>
        <begin position="210"/>
        <end position="237"/>
    </location>
</feature>
<dbReference type="Gene3D" id="2.10.50.10">
    <property type="entry name" value="Tumor Necrosis Factor Receptor, subunit A, domain 2"/>
    <property type="match status" value="2"/>
</dbReference>
<dbReference type="PANTHER" id="PTHR46343:SF2">
    <property type="entry name" value="SUSHI_VON WILLEBRAND FACTOR TYPE A_EGF_PENTRAXIN DOMAIN-CONTAINING 1"/>
    <property type="match status" value="1"/>
</dbReference>
<organism evidence="10 11">
    <name type="scientific">Mizuhopecten yessoensis</name>
    <name type="common">Japanese scallop</name>
    <name type="synonym">Patinopecten yessoensis</name>
    <dbReference type="NCBI Taxonomy" id="6573"/>
    <lineage>
        <taxon>Eukaryota</taxon>
        <taxon>Metazoa</taxon>
        <taxon>Spiralia</taxon>
        <taxon>Lophotrochozoa</taxon>
        <taxon>Mollusca</taxon>
        <taxon>Bivalvia</taxon>
        <taxon>Autobranchia</taxon>
        <taxon>Pteriomorphia</taxon>
        <taxon>Pectinida</taxon>
        <taxon>Pectinoidea</taxon>
        <taxon>Pectinidae</taxon>
        <taxon>Mizuhopecten</taxon>
    </lineage>
</organism>
<evidence type="ECO:0000313" key="11">
    <source>
        <dbReference type="Proteomes" id="UP000242188"/>
    </source>
</evidence>
<evidence type="ECO:0000256" key="4">
    <source>
        <dbReference type="PROSITE-ProRule" id="PRU00302"/>
    </source>
</evidence>
<feature type="domain" description="HYR" evidence="8">
    <location>
        <begin position="91"/>
        <end position="176"/>
    </location>
</feature>
<dbReference type="Proteomes" id="UP000242188">
    <property type="component" value="Unassembled WGS sequence"/>
</dbReference>
<dbReference type="SUPFAM" id="SSF57196">
    <property type="entry name" value="EGF/Laminin"/>
    <property type="match status" value="2"/>
</dbReference>
<dbReference type="PROSITE" id="PS01186">
    <property type="entry name" value="EGF_2"/>
    <property type="match status" value="1"/>
</dbReference>
<dbReference type="InterPro" id="IPR001881">
    <property type="entry name" value="EGF-like_Ca-bd_dom"/>
</dbReference>
<feature type="domain" description="EGF-like" evidence="7">
    <location>
        <begin position="982"/>
        <end position="1017"/>
    </location>
</feature>
<dbReference type="InterPro" id="IPR011641">
    <property type="entry name" value="Tyr-kin_ephrin_A/B_rcpt-like"/>
</dbReference>
<evidence type="ECO:0000259" key="7">
    <source>
        <dbReference type="PROSITE" id="PS50026"/>
    </source>
</evidence>
<dbReference type="Gene3D" id="2.20.100.10">
    <property type="entry name" value="Thrombospondin type-1 (TSP1) repeat"/>
    <property type="match status" value="1"/>
</dbReference>
<keyword evidence="4" id="KW-0768">Sushi</keyword>
<dbReference type="Pfam" id="PF07699">
    <property type="entry name" value="Ephrin_rec_like"/>
    <property type="match status" value="3"/>
</dbReference>
<feature type="disulfide bond" evidence="3">
    <location>
        <begin position="1045"/>
        <end position="1054"/>
    </location>
</feature>
<dbReference type="PROSITE" id="PS00010">
    <property type="entry name" value="ASX_HYDROXYL"/>
    <property type="match status" value="1"/>
</dbReference>
<dbReference type="InterPro" id="IPR013320">
    <property type="entry name" value="ConA-like_dom_sf"/>
</dbReference>
<dbReference type="FunFam" id="2.20.100.10:FF:000001">
    <property type="entry name" value="semaphorin-5A isoform X1"/>
    <property type="match status" value="1"/>
</dbReference>
<evidence type="ECO:0000256" key="3">
    <source>
        <dbReference type="PROSITE-ProRule" id="PRU00076"/>
    </source>
</evidence>
<evidence type="ECO:0000256" key="6">
    <source>
        <dbReference type="SAM" id="SignalP"/>
    </source>
</evidence>
<dbReference type="SMART" id="SM00181">
    <property type="entry name" value="EGF"/>
    <property type="match status" value="3"/>
</dbReference>
<feature type="compositionally biased region" description="Pro residues" evidence="5">
    <location>
        <begin position="86"/>
        <end position="95"/>
    </location>
</feature>
<dbReference type="SMART" id="SM00179">
    <property type="entry name" value="EGF_CA"/>
    <property type="match status" value="2"/>
</dbReference>
<dbReference type="SUPFAM" id="SSF82895">
    <property type="entry name" value="TSP-1 type 1 repeat"/>
    <property type="match status" value="1"/>
</dbReference>
<dbReference type="EMBL" id="NEDP02005545">
    <property type="protein sequence ID" value="OWF39081.1"/>
    <property type="molecule type" value="Genomic_DNA"/>
</dbReference>
<keyword evidence="3" id="KW-0245">EGF-like domain</keyword>
<dbReference type="SMART" id="SM00032">
    <property type="entry name" value="CCP"/>
    <property type="match status" value="3"/>
</dbReference>
<dbReference type="SUPFAM" id="SSF49899">
    <property type="entry name" value="Concanavalin A-like lectins/glucanases"/>
    <property type="match status" value="1"/>
</dbReference>
<dbReference type="InterPro" id="IPR000742">
    <property type="entry name" value="EGF"/>
</dbReference>
<dbReference type="InterPro" id="IPR003410">
    <property type="entry name" value="HYR_dom"/>
</dbReference>
<dbReference type="Gene3D" id="2.10.25.10">
    <property type="entry name" value="Laminin"/>
    <property type="match status" value="2"/>
</dbReference>
<dbReference type="CDD" id="cd00033">
    <property type="entry name" value="CCP"/>
    <property type="match status" value="3"/>
</dbReference>
<dbReference type="PROSITE" id="PS50923">
    <property type="entry name" value="SUSHI"/>
    <property type="match status" value="2"/>
</dbReference>
<feature type="region of interest" description="Disordered" evidence="5">
    <location>
        <begin position="1079"/>
        <end position="1103"/>
    </location>
</feature>
<keyword evidence="6" id="KW-0732">Signal</keyword>
<dbReference type="PROSITE" id="PS50092">
    <property type="entry name" value="TSP1"/>
    <property type="match status" value="1"/>
</dbReference>
<feature type="domain" description="HYR" evidence="8">
    <location>
        <begin position="298"/>
        <end position="385"/>
    </location>
</feature>
<feature type="disulfide bond" evidence="3">
    <location>
        <begin position="1007"/>
        <end position="1016"/>
    </location>
</feature>
<feature type="compositionally biased region" description="Low complexity" evidence="5">
    <location>
        <begin position="1401"/>
        <end position="1491"/>
    </location>
</feature>
<comment type="caution">
    <text evidence="3">Lacks conserved residue(s) required for the propagation of feature annotation.</text>
</comment>
<feature type="region of interest" description="Disordered" evidence="5">
    <location>
        <begin position="1401"/>
        <end position="1504"/>
    </location>
</feature>